<sequence>MKHLKQFLAVALALVLLNACKKDDNNGIATEPLNITLHLQAPDKVNITHYGTLTLTLTELNKNEKVEKVYHNTTTNDFQLSIPAGSYEVRATGTVSYTQSSTTYAGEVVGFMNKLDILTATTYTLPLSLKITSSEDGDFIIEEIYFTGSLTPQGKQYEGDQYIKLYNPTNKVLYADGLLIADSKFLTTSRQKVEPDIIDEAFSVEGIVQIPGNGTQYPVAPGKWIVIADQAINHKENNTNSLDLSKADFEIYYEQIKDEDNPKVTNVLNTHSYVAFHNRGYKSYVIARLPKGITIASYLTDYKYTYKIIFREGETYKIPNSWILDAVNVSVKGKFQWLLTAPSLDSGWTYCGKKDNDPARYGKSVRRKVLSENNGKPIFKDTNNSTEDFDPDVTPSLKK</sequence>
<dbReference type="AlphaFoldDB" id="A0A1Z4BN13"/>
<organism evidence="3 4">
    <name type="scientific">Capnocytophaga endodontalis</name>
    <dbReference type="NCBI Taxonomy" id="2708117"/>
    <lineage>
        <taxon>Bacteria</taxon>
        <taxon>Pseudomonadati</taxon>
        <taxon>Bacteroidota</taxon>
        <taxon>Flavobacteriia</taxon>
        <taxon>Flavobacteriales</taxon>
        <taxon>Flavobacteriaceae</taxon>
        <taxon>Capnocytophaga</taxon>
    </lineage>
</organism>
<gene>
    <name evidence="3" type="ORF">CBG49_05825</name>
</gene>
<dbReference type="KEGG" id="capn:CBG49_05825"/>
<dbReference type="EMBL" id="CP022022">
    <property type="protein sequence ID" value="ASF42627.1"/>
    <property type="molecule type" value="Genomic_DNA"/>
</dbReference>
<evidence type="ECO:0000256" key="2">
    <source>
        <dbReference type="SAM" id="SignalP"/>
    </source>
</evidence>
<feature type="chain" id="PRO_5013051777" evidence="2">
    <location>
        <begin position="22"/>
        <end position="399"/>
    </location>
</feature>
<dbReference type="Pfam" id="PF16215">
    <property type="entry name" value="DUF4876"/>
    <property type="match status" value="1"/>
</dbReference>
<feature type="region of interest" description="Disordered" evidence="1">
    <location>
        <begin position="373"/>
        <end position="399"/>
    </location>
</feature>
<dbReference type="InterPro" id="IPR032627">
    <property type="entry name" value="DUF4876"/>
</dbReference>
<evidence type="ECO:0000313" key="4">
    <source>
        <dbReference type="Proteomes" id="UP000197007"/>
    </source>
</evidence>
<feature type="signal peptide" evidence="2">
    <location>
        <begin position="1"/>
        <end position="21"/>
    </location>
</feature>
<keyword evidence="4" id="KW-1185">Reference proteome</keyword>
<dbReference type="Proteomes" id="UP000197007">
    <property type="component" value="Chromosome"/>
</dbReference>
<name>A0A1Z4BN13_9FLAO</name>
<protein>
    <submittedName>
        <fullName evidence="3">DUF4876 domain-containing protein</fullName>
    </submittedName>
</protein>
<evidence type="ECO:0000256" key="1">
    <source>
        <dbReference type="SAM" id="MobiDB-lite"/>
    </source>
</evidence>
<accession>A0A1Z4BN13</accession>
<evidence type="ECO:0000313" key="3">
    <source>
        <dbReference type="EMBL" id="ASF42627.1"/>
    </source>
</evidence>
<keyword evidence="2" id="KW-0732">Signal</keyword>
<reference evidence="4" key="1">
    <citation type="submission" date="2017-06" db="EMBL/GenBank/DDBJ databases">
        <title>Complete genome sequence of Capnocytophaga sp. KCOM 1579 (=ChDC OS43) isolated from a human refractory periapical abscess lesion.</title>
        <authorList>
            <person name="Kook J.-K."/>
            <person name="Park S.-N."/>
            <person name="Lim Y.K."/>
            <person name="Roh H."/>
        </authorList>
    </citation>
    <scope>NUCLEOTIDE SEQUENCE [LARGE SCALE GENOMIC DNA]</scope>
    <source>
        <strain evidence="4">ChDC OS43</strain>
    </source>
</reference>
<dbReference type="RefSeq" id="WP_088593751.1">
    <property type="nucleotide sequence ID" value="NZ_CP022022.1"/>
</dbReference>
<proteinExistence type="predicted"/>